<dbReference type="PANTHER" id="PTHR46532:SF13">
    <property type="entry name" value="CYTOPLASMIC DYNEIN 1 HEAVY CHAIN 1"/>
    <property type="match status" value="1"/>
</dbReference>
<dbReference type="InterPro" id="IPR026983">
    <property type="entry name" value="DHC"/>
</dbReference>
<reference evidence="2" key="2">
    <citation type="submission" date="2024-06" db="UniProtKB">
        <authorList>
            <consortium name="EnsemblMetazoa"/>
        </authorList>
    </citation>
    <scope>IDENTIFICATION</scope>
</reference>
<evidence type="ECO:0000313" key="3">
    <source>
        <dbReference type="Proteomes" id="UP000007879"/>
    </source>
</evidence>
<dbReference type="GO" id="GO:0051959">
    <property type="term" value="F:dynein light intermediate chain binding"/>
    <property type="evidence" value="ECO:0007669"/>
    <property type="project" value="InterPro"/>
</dbReference>
<dbReference type="GeneID" id="100636204"/>
<dbReference type="AlphaFoldDB" id="A0AAN0J8T0"/>
<organism evidence="2 3">
    <name type="scientific">Amphimedon queenslandica</name>
    <name type="common">Sponge</name>
    <dbReference type="NCBI Taxonomy" id="400682"/>
    <lineage>
        <taxon>Eukaryota</taxon>
        <taxon>Metazoa</taxon>
        <taxon>Porifera</taxon>
        <taxon>Demospongiae</taxon>
        <taxon>Heteroscleromorpha</taxon>
        <taxon>Haplosclerida</taxon>
        <taxon>Niphatidae</taxon>
        <taxon>Amphimedon</taxon>
    </lineage>
</organism>
<name>A0AAN0J8T0_AMPQE</name>
<dbReference type="GO" id="GO:0007018">
    <property type="term" value="P:microtubule-based movement"/>
    <property type="evidence" value="ECO:0007669"/>
    <property type="project" value="InterPro"/>
</dbReference>
<evidence type="ECO:0000313" key="2">
    <source>
        <dbReference type="EnsemblMetazoa" id="XP_019853419.1"/>
    </source>
</evidence>
<dbReference type="GO" id="GO:0045505">
    <property type="term" value="F:dynein intermediate chain binding"/>
    <property type="evidence" value="ECO:0007669"/>
    <property type="project" value="InterPro"/>
</dbReference>
<evidence type="ECO:0000259" key="1">
    <source>
        <dbReference type="Pfam" id="PF08385"/>
    </source>
</evidence>
<dbReference type="KEGG" id="aqu:100636204"/>
<proteinExistence type="predicted"/>
<dbReference type="RefSeq" id="XP_019853419.1">
    <property type="nucleotide sequence ID" value="XM_019997860.1"/>
</dbReference>
<dbReference type="GO" id="GO:0005858">
    <property type="term" value="C:axonemal dynein complex"/>
    <property type="evidence" value="ECO:0007669"/>
    <property type="project" value="TreeGrafter"/>
</dbReference>
<dbReference type="InterPro" id="IPR013594">
    <property type="entry name" value="Dynein_heavy_tail"/>
</dbReference>
<accession>A0AAN0J8T0</accession>
<dbReference type="Proteomes" id="UP000007879">
    <property type="component" value="Unassembled WGS sequence"/>
</dbReference>
<dbReference type="PANTHER" id="PTHR46532">
    <property type="entry name" value="MALE FERTILITY FACTOR KL5"/>
    <property type="match status" value="1"/>
</dbReference>
<reference evidence="3" key="1">
    <citation type="journal article" date="2010" name="Nature">
        <title>The Amphimedon queenslandica genome and the evolution of animal complexity.</title>
        <authorList>
            <person name="Srivastava M."/>
            <person name="Simakov O."/>
            <person name="Chapman J."/>
            <person name="Fahey B."/>
            <person name="Gauthier M.E."/>
            <person name="Mitros T."/>
            <person name="Richards G.S."/>
            <person name="Conaco C."/>
            <person name="Dacre M."/>
            <person name="Hellsten U."/>
            <person name="Larroux C."/>
            <person name="Putnam N.H."/>
            <person name="Stanke M."/>
            <person name="Adamska M."/>
            <person name="Darling A."/>
            <person name="Degnan S.M."/>
            <person name="Oakley T.H."/>
            <person name="Plachetzki D.C."/>
            <person name="Zhai Y."/>
            <person name="Adamski M."/>
            <person name="Calcino A."/>
            <person name="Cummins S.F."/>
            <person name="Goodstein D.M."/>
            <person name="Harris C."/>
            <person name="Jackson D.J."/>
            <person name="Leys S.P."/>
            <person name="Shu S."/>
            <person name="Woodcroft B.J."/>
            <person name="Vervoort M."/>
            <person name="Kosik K.S."/>
            <person name="Manning G."/>
            <person name="Degnan B.M."/>
            <person name="Rokhsar D.S."/>
        </authorList>
    </citation>
    <scope>NUCLEOTIDE SEQUENCE [LARGE SCALE GENOMIC DNA]</scope>
</reference>
<dbReference type="Pfam" id="PF08385">
    <property type="entry name" value="DHC_N1"/>
    <property type="match status" value="1"/>
</dbReference>
<feature type="domain" description="Dynein heavy chain tail" evidence="1">
    <location>
        <begin position="237"/>
        <end position="827"/>
    </location>
</feature>
<protein>
    <recommendedName>
        <fullName evidence="1">Dynein heavy chain tail domain-containing protein</fullName>
    </recommendedName>
</protein>
<dbReference type="EnsemblMetazoa" id="XM_019997860.1">
    <property type="protein sequence ID" value="XP_019853419.1"/>
    <property type="gene ID" value="LOC100636204"/>
</dbReference>
<keyword evidence="3" id="KW-1185">Reference proteome</keyword>
<sequence>MSGEEETPLPSVSGPADPSQLSAYLLRVVPALLESDEDVPEVVTLQTILKDNTSKLKRFIEDSQEHTLSIICTLPTEGQETDGTPSLASQSAATFDVYLGVVYRPQRSVGVIFTKRFPVIESDKSMRSQLRFLTVSEDSPFETLHDYVQDAINPLFNSFVLHSKGEESEGDKLVTAVQKNMSDLAVGLLHLQQNIAIPDITLSMHPVISAAVAKAAEQGRKPVAEDVGDNLSSTTFLNALQKQVASWTREIRKVTTLQRDVSSGSALQEISFWVSMDHALNRLRSKRESPEVVLTLDVLKAGKRFHTTISFDSDTGLKKMLDKVMDYNLLMKDFPIKDLLAADSLSLVSTAIGTIFQHLKKLRNTTYPTDRAIALVEAISRDLLSQMLKLLNTHKLMVVAYRDFDPIIKACRDVFTAWEEEYEKFTTLLRDLMKKKRDESMKFHFRFNLAHKKLETRLNQMRDFRFQHEQLQSVISRVLKLAQQARALQQQGTGLATTTDVIEGMDEHLLDEEELLAVKEVRLAYDNVKVVDPLDLSNDGIASWDTAIKRYDERIDRVESRIAARLRDQLGSARNANEMFRIFSRYNALFVRPHIRGAIREYQTQLIQRVKEDIENLHKKFKMQYKNTPTYAICCVRDIPPISSSIMWARQLEHQLDMYLARVEAVLGTDWGTHIEGQKLRDDGDSFKTKLNPNPVFEEWKKRVESKHLVQGRIFDIVTQRGRGGTYLRLVVNFNEDTISLYKEVRNLRSMNFRIPFSISSMSSQANQLYPHAMCLKETIRTYELTCQKITENDTIRPLVAGLKIDVQDFIKEGVNLSWDSYRLESFVQKFSECVFGFQEKVDEALHHTEKIYTLIGGLGSCEYEASQFSEILDEIQKLVDNLNLRSYTNLTSWVNSLDLKVEEVLMKRLSAAIASWKDCLVGTE</sequence>